<gene>
    <name evidence="2" type="ORF">FAUST_8814</name>
</gene>
<accession>A0AAN5Z4A6</accession>
<keyword evidence="3" id="KW-1185">Reference proteome</keyword>
<organism evidence="2 3">
    <name type="scientific">Fusarium austroamericanum</name>
    <dbReference type="NCBI Taxonomy" id="282268"/>
    <lineage>
        <taxon>Eukaryota</taxon>
        <taxon>Fungi</taxon>
        <taxon>Dikarya</taxon>
        <taxon>Ascomycota</taxon>
        <taxon>Pezizomycotina</taxon>
        <taxon>Sordariomycetes</taxon>
        <taxon>Hypocreomycetidae</taxon>
        <taxon>Hypocreales</taxon>
        <taxon>Nectriaceae</taxon>
        <taxon>Fusarium</taxon>
    </lineage>
</organism>
<reference evidence="2 3" key="1">
    <citation type="submission" date="2020-02" db="EMBL/GenBank/DDBJ databases">
        <title>Identification and distribution of gene clusters putatively required for synthesis of sphingolipid metabolism inhibitors in phylogenetically diverse species of the filamentous fungus Fusarium.</title>
        <authorList>
            <person name="Kim H.-S."/>
            <person name="Busman M."/>
            <person name="Brown D.W."/>
            <person name="Divon H."/>
            <person name="Uhlig S."/>
            <person name="Proctor R.H."/>
        </authorList>
    </citation>
    <scope>NUCLEOTIDE SEQUENCE [LARGE SCALE GENOMIC DNA]</scope>
    <source>
        <strain evidence="2 3">NRRL 2903</strain>
    </source>
</reference>
<dbReference type="Proteomes" id="UP000537989">
    <property type="component" value="Unassembled WGS sequence"/>
</dbReference>
<feature type="signal peptide" evidence="1">
    <location>
        <begin position="1"/>
        <end position="19"/>
    </location>
</feature>
<evidence type="ECO:0000313" key="2">
    <source>
        <dbReference type="EMBL" id="KAF5232280.1"/>
    </source>
</evidence>
<dbReference type="EMBL" id="JAAMOD010000289">
    <property type="protein sequence ID" value="KAF5232280.1"/>
    <property type="molecule type" value="Genomic_DNA"/>
</dbReference>
<dbReference type="AlphaFoldDB" id="A0AAN5Z4A6"/>
<feature type="chain" id="PRO_5042975754" evidence="1">
    <location>
        <begin position="20"/>
        <end position="237"/>
    </location>
</feature>
<protein>
    <submittedName>
        <fullName evidence="2">Uncharacterized protein</fullName>
    </submittedName>
</protein>
<name>A0AAN5Z4A6_FUSAU</name>
<comment type="caution">
    <text evidence="2">The sequence shown here is derived from an EMBL/GenBank/DDBJ whole genome shotgun (WGS) entry which is preliminary data.</text>
</comment>
<sequence length="237" mass="26269">MKILLAIPVVASFLQAAVGQQLGWVYPYDSMALSEKCLSMLNTTIPACSPALMENAPGPQIMYDILDSETLSKVCHERCYTSLKEFRAKVVSACNTEMDAVAFKHKNTIFPPTYMVDLLLLSYEVYCYQDRDTGKFCDLQLAEWRNHRESDNPLRCEDCLLGPQRVQLQAPIGYDQDDADKFHDLTSSCSATGYEYATPTQYATGSTDCSGPGDHDDYVVVPRLCGCTSTTSTSGMI</sequence>
<proteinExistence type="predicted"/>
<keyword evidence="1" id="KW-0732">Signal</keyword>
<evidence type="ECO:0000313" key="3">
    <source>
        <dbReference type="Proteomes" id="UP000537989"/>
    </source>
</evidence>
<evidence type="ECO:0000256" key="1">
    <source>
        <dbReference type="SAM" id="SignalP"/>
    </source>
</evidence>